<organism evidence="3 4">
    <name type="scientific">Leptotrombidium deliense</name>
    <dbReference type="NCBI Taxonomy" id="299467"/>
    <lineage>
        <taxon>Eukaryota</taxon>
        <taxon>Metazoa</taxon>
        <taxon>Ecdysozoa</taxon>
        <taxon>Arthropoda</taxon>
        <taxon>Chelicerata</taxon>
        <taxon>Arachnida</taxon>
        <taxon>Acari</taxon>
        <taxon>Acariformes</taxon>
        <taxon>Trombidiformes</taxon>
        <taxon>Prostigmata</taxon>
        <taxon>Anystina</taxon>
        <taxon>Parasitengona</taxon>
        <taxon>Trombiculoidea</taxon>
        <taxon>Trombiculidae</taxon>
        <taxon>Leptotrombidium</taxon>
    </lineage>
</organism>
<dbReference type="PANTHER" id="PTHR11733">
    <property type="entry name" value="ZINC METALLOPROTEASE FAMILY M13 NEPRILYSIN-RELATED"/>
    <property type="match status" value="1"/>
</dbReference>
<dbReference type="STRING" id="299467.A0A443S2M3"/>
<dbReference type="PROSITE" id="PS51885">
    <property type="entry name" value="NEPRILYSIN"/>
    <property type="match status" value="1"/>
</dbReference>
<dbReference type="PANTHER" id="PTHR11733:SF167">
    <property type="entry name" value="FI17812P1-RELATED"/>
    <property type="match status" value="1"/>
</dbReference>
<dbReference type="InterPro" id="IPR042089">
    <property type="entry name" value="Peptidase_M13_dom_2"/>
</dbReference>
<comment type="similarity">
    <text evidence="1">Belongs to the peptidase M13 family.</text>
</comment>
<name>A0A443S2M3_9ACAR</name>
<evidence type="ECO:0000256" key="1">
    <source>
        <dbReference type="ARBA" id="ARBA00007357"/>
    </source>
</evidence>
<gene>
    <name evidence="3" type="ORF">B4U80_03977</name>
</gene>
<protein>
    <submittedName>
        <fullName evidence="3">Endothelin-converting enzyme 2-like protein</fullName>
    </submittedName>
</protein>
<sequence length="350" mass="40096">MHVSVDTIDFVQIGNWNLSTEFDVKKWNFQEVIQLVHNEYDRGGLFSWAVGADEKNSTHNIIQLDQGGLGLPSRDYYLNKTYEEVVNAYLTFMTRVGVLLGGEENSTRTQMEAVIEFERKLANITVPAEDRRDDIRIYHQIRLSDLQNLAPVIDWVKYFQFAFKRVNYVITPEEHIVVYSPEYLSNMSAMLQEYLNNDAGKIVVANYISWSVVQSLSSCLSKPFREAAKILRKALIGSEGTESPWRYCVSDTNNVMGFAMGAMFVQSVFKGDSKPMAESMIEEIKDAFKHNLPNLKWMDADTRKLAIEKADAITDMIGFPDFITDPKKLDEKYEGVCICFQYAFGFHLTQ</sequence>
<dbReference type="EMBL" id="NCKV01010886">
    <property type="protein sequence ID" value="RWS21777.1"/>
    <property type="molecule type" value="Genomic_DNA"/>
</dbReference>
<dbReference type="InterPro" id="IPR008753">
    <property type="entry name" value="Peptidase_M13_N"/>
</dbReference>
<dbReference type="CDD" id="cd08662">
    <property type="entry name" value="M13"/>
    <property type="match status" value="1"/>
</dbReference>
<dbReference type="Proteomes" id="UP000288716">
    <property type="component" value="Unassembled WGS sequence"/>
</dbReference>
<proteinExistence type="inferred from homology"/>
<dbReference type="OrthoDB" id="6475849at2759"/>
<evidence type="ECO:0000313" key="4">
    <source>
        <dbReference type="Proteomes" id="UP000288716"/>
    </source>
</evidence>
<dbReference type="GO" id="GO:0016485">
    <property type="term" value="P:protein processing"/>
    <property type="evidence" value="ECO:0007669"/>
    <property type="project" value="TreeGrafter"/>
</dbReference>
<dbReference type="Gene3D" id="1.10.1380.10">
    <property type="entry name" value="Neutral endopeptidase , domain2"/>
    <property type="match status" value="1"/>
</dbReference>
<dbReference type="AlphaFoldDB" id="A0A443S2M3"/>
<dbReference type="GO" id="GO:0004222">
    <property type="term" value="F:metalloendopeptidase activity"/>
    <property type="evidence" value="ECO:0007669"/>
    <property type="project" value="InterPro"/>
</dbReference>
<dbReference type="SUPFAM" id="SSF55486">
    <property type="entry name" value="Metalloproteases ('zincins'), catalytic domain"/>
    <property type="match status" value="1"/>
</dbReference>
<dbReference type="VEuPathDB" id="VectorBase:LDEU010263"/>
<comment type="caution">
    <text evidence="3">The sequence shown here is derived from an EMBL/GenBank/DDBJ whole genome shotgun (WGS) entry which is preliminary data.</text>
</comment>
<evidence type="ECO:0000313" key="3">
    <source>
        <dbReference type="EMBL" id="RWS21777.1"/>
    </source>
</evidence>
<accession>A0A443S2M3</accession>
<keyword evidence="4" id="KW-1185">Reference proteome</keyword>
<dbReference type="PROSITE" id="PS50007">
    <property type="entry name" value="PIPLC_X_DOMAIN"/>
    <property type="match status" value="1"/>
</dbReference>
<dbReference type="GO" id="GO:0005886">
    <property type="term" value="C:plasma membrane"/>
    <property type="evidence" value="ECO:0007669"/>
    <property type="project" value="TreeGrafter"/>
</dbReference>
<dbReference type="Pfam" id="PF05649">
    <property type="entry name" value="Peptidase_M13_N"/>
    <property type="match status" value="1"/>
</dbReference>
<feature type="domain" description="Peptidase M13 N-terminal" evidence="2">
    <location>
        <begin position="12"/>
        <end position="320"/>
    </location>
</feature>
<evidence type="ECO:0000259" key="2">
    <source>
        <dbReference type="Pfam" id="PF05649"/>
    </source>
</evidence>
<reference evidence="3 4" key="1">
    <citation type="journal article" date="2018" name="Gigascience">
        <title>Genomes of trombidid mites reveal novel predicted allergens and laterally-transferred genes associated with secondary metabolism.</title>
        <authorList>
            <person name="Dong X."/>
            <person name="Chaisiri K."/>
            <person name="Xia D."/>
            <person name="Armstrong S.D."/>
            <person name="Fang Y."/>
            <person name="Donnelly M.J."/>
            <person name="Kadowaki T."/>
            <person name="McGarry J.W."/>
            <person name="Darby A.C."/>
            <person name="Makepeace B.L."/>
        </authorList>
    </citation>
    <scope>NUCLEOTIDE SEQUENCE [LARGE SCALE GENOMIC DNA]</scope>
    <source>
        <strain evidence="3">UoL-UT</strain>
    </source>
</reference>
<dbReference type="InterPro" id="IPR000718">
    <property type="entry name" value="Peptidase_M13"/>
</dbReference>